<sequence length="164" mass="19296">LPLALHLASEFFLRNPNKDVRLLVACCLADIFRIYAPEAPYTSHDKLKWRVRKEAMMGLAQLYKKYCLHGEAGKEAAEKVSWIKDKLLHIYYQNSIDDKLLVEKIFAQYLVPHNLETEERMKCLYYLYASLDPNAVKALNEMWKCQNMLRSHVRELLDLHKQPT</sequence>
<feature type="non-terminal residue" evidence="4">
    <location>
        <position position="1"/>
    </location>
</feature>
<evidence type="ECO:0000313" key="5">
    <source>
        <dbReference type="Proteomes" id="UP000236370"/>
    </source>
</evidence>
<organism evidence="4 5">
    <name type="scientific">Pan troglodytes</name>
    <name type="common">Chimpanzee</name>
    <dbReference type="NCBI Taxonomy" id="9598"/>
    <lineage>
        <taxon>Eukaryota</taxon>
        <taxon>Metazoa</taxon>
        <taxon>Chordata</taxon>
        <taxon>Craniata</taxon>
        <taxon>Vertebrata</taxon>
        <taxon>Euteleostomi</taxon>
        <taxon>Mammalia</taxon>
        <taxon>Eutheria</taxon>
        <taxon>Euarchontoglires</taxon>
        <taxon>Primates</taxon>
        <taxon>Haplorrhini</taxon>
        <taxon>Catarrhini</taxon>
        <taxon>Hominidae</taxon>
        <taxon>Pan</taxon>
    </lineage>
</organism>
<feature type="non-terminal residue" evidence="4">
    <location>
        <position position="164"/>
    </location>
</feature>
<dbReference type="Pfam" id="PF20168">
    <property type="entry name" value="PDS5"/>
    <property type="match status" value="1"/>
</dbReference>
<comment type="caution">
    <text evidence="4">The sequence shown here is derived from an EMBL/GenBank/DDBJ whole genome shotgun (WGS) entry which is preliminary data.</text>
</comment>
<protein>
    <submittedName>
        <fullName evidence="4">PDS5A isoform 4</fullName>
    </submittedName>
</protein>
<dbReference type="PANTHER" id="PTHR12663:SF2">
    <property type="entry name" value="SISTER CHROMATID COHESION PROTEIN PDS5 HOMOLOG A"/>
    <property type="match status" value="1"/>
</dbReference>
<keyword evidence="3" id="KW-0539">Nucleus</keyword>
<dbReference type="GO" id="GO:0005634">
    <property type="term" value="C:nucleus"/>
    <property type="evidence" value="ECO:0007669"/>
    <property type="project" value="UniProtKB-SubCell"/>
</dbReference>
<evidence type="ECO:0000313" key="4">
    <source>
        <dbReference type="EMBL" id="PNI83223.1"/>
    </source>
</evidence>
<name>A0A2J8PGS4_PANTR</name>
<dbReference type="PANTHER" id="PTHR12663">
    <property type="entry name" value="ANDROGEN INDUCED INHIBITOR OF PROLIFERATION AS3 / PDS5-RELATED"/>
    <property type="match status" value="1"/>
</dbReference>
<proteinExistence type="predicted"/>
<keyword evidence="2" id="KW-0677">Repeat</keyword>
<gene>
    <name evidence="4" type="ORF">CK820_G0003736</name>
</gene>
<dbReference type="EMBL" id="NBAG03000215">
    <property type="protein sequence ID" value="PNI83223.1"/>
    <property type="molecule type" value="Genomic_DNA"/>
</dbReference>
<accession>A0A2J8PGS4</accession>
<evidence type="ECO:0000256" key="1">
    <source>
        <dbReference type="ARBA" id="ARBA00004123"/>
    </source>
</evidence>
<dbReference type="AlphaFoldDB" id="A0A2J8PGS4"/>
<dbReference type="InterPro" id="IPR039776">
    <property type="entry name" value="Pds5"/>
</dbReference>
<comment type="subcellular location">
    <subcellularLocation>
        <location evidence="1">Nucleus</location>
    </subcellularLocation>
</comment>
<dbReference type="GO" id="GO:0007064">
    <property type="term" value="P:mitotic sister chromatid cohesion"/>
    <property type="evidence" value="ECO:0007669"/>
    <property type="project" value="InterPro"/>
</dbReference>
<reference evidence="4 5" key="1">
    <citation type="submission" date="2017-12" db="EMBL/GenBank/DDBJ databases">
        <title>High-resolution comparative analysis of great ape genomes.</title>
        <authorList>
            <person name="Pollen A."/>
            <person name="Hastie A."/>
            <person name="Hormozdiari F."/>
            <person name="Dougherty M."/>
            <person name="Liu R."/>
            <person name="Chaisson M."/>
            <person name="Hoppe E."/>
            <person name="Hill C."/>
            <person name="Pang A."/>
            <person name="Hillier L."/>
            <person name="Baker C."/>
            <person name="Armstrong J."/>
            <person name="Shendure J."/>
            <person name="Paten B."/>
            <person name="Wilson R."/>
            <person name="Chao H."/>
            <person name="Schneider V."/>
            <person name="Ventura M."/>
            <person name="Kronenberg Z."/>
            <person name="Murali S."/>
            <person name="Gordon D."/>
            <person name="Cantsilieris S."/>
            <person name="Munson K."/>
            <person name="Nelson B."/>
            <person name="Raja A."/>
            <person name="Underwood J."/>
            <person name="Diekhans M."/>
            <person name="Fiddes I."/>
            <person name="Haussler D."/>
            <person name="Eichler E."/>
        </authorList>
    </citation>
    <scope>NUCLEOTIDE SEQUENCE [LARGE SCALE GENOMIC DNA]</scope>
    <source>
        <strain evidence="4">Yerkes chimp pedigree #C0471</strain>
    </source>
</reference>
<dbReference type="Proteomes" id="UP000236370">
    <property type="component" value="Unassembled WGS sequence"/>
</dbReference>
<evidence type="ECO:0000256" key="3">
    <source>
        <dbReference type="ARBA" id="ARBA00023242"/>
    </source>
</evidence>
<evidence type="ECO:0000256" key="2">
    <source>
        <dbReference type="ARBA" id="ARBA00022737"/>
    </source>
</evidence>